<proteinExistence type="predicted"/>
<gene>
    <name evidence="1" type="ORF">Vadar_010356</name>
</gene>
<dbReference type="Proteomes" id="UP000828048">
    <property type="component" value="Chromosome 9"/>
</dbReference>
<protein>
    <submittedName>
        <fullName evidence="1">Uncharacterized protein</fullName>
    </submittedName>
</protein>
<organism evidence="1 2">
    <name type="scientific">Vaccinium darrowii</name>
    <dbReference type="NCBI Taxonomy" id="229202"/>
    <lineage>
        <taxon>Eukaryota</taxon>
        <taxon>Viridiplantae</taxon>
        <taxon>Streptophyta</taxon>
        <taxon>Embryophyta</taxon>
        <taxon>Tracheophyta</taxon>
        <taxon>Spermatophyta</taxon>
        <taxon>Magnoliopsida</taxon>
        <taxon>eudicotyledons</taxon>
        <taxon>Gunneridae</taxon>
        <taxon>Pentapetalae</taxon>
        <taxon>asterids</taxon>
        <taxon>Ericales</taxon>
        <taxon>Ericaceae</taxon>
        <taxon>Vaccinioideae</taxon>
        <taxon>Vaccinieae</taxon>
        <taxon>Vaccinium</taxon>
    </lineage>
</organism>
<name>A0ACB7ZIS1_9ERIC</name>
<evidence type="ECO:0000313" key="2">
    <source>
        <dbReference type="Proteomes" id="UP000828048"/>
    </source>
</evidence>
<comment type="caution">
    <text evidence="1">The sequence shown here is derived from an EMBL/GenBank/DDBJ whole genome shotgun (WGS) entry which is preliminary data.</text>
</comment>
<accession>A0ACB7ZIS1</accession>
<reference evidence="1 2" key="1">
    <citation type="journal article" date="2021" name="Hortic Res">
        <title>High-quality reference genome and annotation aids understanding of berry development for evergreen blueberry (Vaccinium darrowii).</title>
        <authorList>
            <person name="Yu J."/>
            <person name="Hulse-Kemp A.M."/>
            <person name="Babiker E."/>
            <person name="Staton M."/>
        </authorList>
    </citation>
    <scope>NUCLEOTIDE SEQUENCE [LARGE SCALE GENOMIC DNA]</scope>
    <source>
        <strain evidence="2">cv. NJ 8807/NJ 8810</strain>
        <tissue evidence="1">Young leaf</tissue>
    </source>
</reference>
<dbReference type="EMBL" id="CM037159">
    <property type="protein sequence ID" value="KAH7865722.1"/>
    <property type="molecule type" value="Genomic_DNA"/>
</dbReference>
<keyword evidence="2" id="KW-1185">Reference proteome</keyword>
<evidence type="ECO:0000313" key="1">
    <source>
        <dbReference type="EMBL" id="KAH7865722.1"/>
    </source>
</evidence>
<sequence>MTMVATLLATLTFAAAFTMPGGFDSRPDNLGVAILVKKASLKVFILADSIAMCCSMAVMFLLLWVMIAEKENVINLAYISSQVLQFAFLATLVAFASGIFAVMPPKALWVPTLVGIFCWIVAFISGPGNLLLSRIYFWLREVPGVFLQILCGSRYKKGRKQVDGE</sequence>